<dbReference type="GO" id="GO:0015221">
    <property type="term" value="F:lipopolysaccharide transmembrane transporter activity"/>
    <property type="evidence" value="ECO:0007669"/>
    <property type="project" value="InterPro"/>
</dbReference>
<keyword evidence="3 6" id="KW-0812">Transmembrane</keyword>
<dbReference type="OrthoDB" id="6193381at2"/>
<dbReference type="Pfam" id="PF06835">
    <property type="entry name" value="LptC"/>
    <property type="match status" value="1"/>
</dbReference>
<dbReference type="HAMAP" id="MF_01915">
    <property type="entry name" value="LPS_assembly_LptC"/>
    <property type="match status" value="1"/>
</dbReference>
<dbReference type="InterPro" id="IPR026265">
    <property type="entry name" value="LptC"/>
</dbReference>
<dbReference type="RefSeq" id="WP_007990187.1">
    <property type="nucleotide sequence ID" value="NZ_CP047656.1"/>
</dbReference>
<comment type="similarity">
    <text evidence="6 7">Belongs to the LptC family.</text>
</comment>
<comment type="subcellular location">
    <subcellularLocation>
        <location evidence="6">Cell inner membrane</location>
        <topology evidence="6">Single-pass membrane protein</topology>
    </subcellularLocation>
</comment>
<dbReference type="GO" id="GO:0043165">
    <property type="term" value="P:Gram-negative-bacterium-type cell outer membrane assembly"/>
    <property type="evidence" value="ECO:0007669"/>
    <property type="project" value="UniProtKB-UniRule"/>
</dbReference>
<evidence type="ECO:0000256" key="5">
    <source>
        <dbReference type="ARBA" id="ARBA00023136"/>
    </source>
</evidence>
<dbReference type="AlphaFoldDB" id="A0A857JMD3"/>
<dbReference type="GO" id="GO:0005886">
    <property type="term" value="C:plasma membrane"/>
    <property type="evidence" value="ECO:0007669"/>
    <property type="project" value="UniProtKB-SubCell"/>
</dbReference>
<evidence type="ECO:0000256" key="6">
    <source>
        <dbReference type="HAMAP-Rule" id="MF_01915"/>
    </source>
</evidence>
<comment type="function">
    <text evidence="7">Required for the translocation of lipopolysaccharide (LPS) from the inner membrane to the outer membrane.</text>
</comment>
<dbReference type="InterPro" id="IPR052363">
    <property type="entry name" value="LPS_export_LptC"/>
</dbReference>
<dbReference type="PANTHER" id="PTHR37481:SF1">
    <property type="entry name" value="LIPOPOLYSACCHARIDE EXPORT SYSTEM PROTEIN LPTC"/>
    <property type="match status" value="1"/>
</dbReference>
<evidence type="ECO:0000313" key="9">
    <source>
        <dbReference type="Proteomes" id="UP000464524"/>
    </source>
</evidence>
<evidence type="ECO:0000256" key="3">
    <source>
        <dbReference type="ARBA" id="ARBA00022692"/>
    </source>
</evidence>
<dbReference type="InterPro" id="IPR010664">
    <property type="entry name" value="LipoPS_assembly_LptC-rel"/>
</dbReference>
<sequence length="187" mass="21693">MNRVTLSIGLLFILVIATNLPEWLADDDIIPQTETESAWQPNYQASEMLSTLFDDEGRLSHQVFASKMEHFDLLGFTLFKQPQYTIFVESQTTPWQVSAKDGTLYEDNRIQLENNVEIRNQDEQGFARTIRTDFIEINLIEKTMESDQPVKIFGQHYVINSNGFKANLTTQQYELLDHVQTIYQPQP</sequence>
<comment type="function">
    <text evidence="6">Involved in the assembly of lipopolysaccharide (LPS). Required for the translocation of LPS from the inner membrane to the outer membrane. Facilitates the transfer of LPS from the inner membrane to the periplasmic protein LptA. Could be a docking site for LptA.</text>
</comment>
<keyword evidence="1 6" id="KW-1003">Cell membrane</keyword>
<dbReference type="NCBIfam" id="TIGR04409">
    <property type="entry name" value="LptC_YrbK"/>
    <property type="match status" value="1"/>
</dbReference>
<evidence type="ECO:0000256" key="2">
    <source>
        <dbReference type="ARBA" id="ARBA00022519"/>
    </source>
</evidence>
<proteinExistence type="inferred from homology"/>
<name>A0A857JMD3_9ALTE</name>
<keyword evidence="5 6" id="KW-0472">Membrane</keyword>
<dbReference type="PIRSF" id="PIRSF028513">
    <property type="entry name" value="LptC"/>
    <property type="match status" value="1"/>
</dbReference>
<reference evidence="8 9" key="1">
    <citation type="submission" date="2019-12" db="EMBL/GenBank/DDBJ databases">
        <title>Genome sequencing and assembly of endphytes of Porphyra tenera.</title>
        <authorList>
            <person name="Park J.M."/>
            <person name="Shin R."/>
            <person name="Jo S.H."/>
        </authorList>
    </citation>
    <scope>NUCLEOTIDE SEQUENCE [LARGE SCALE GENOMIC DNA]</scope>
    <source>
        <strain evidence="8 9">GPM4</strain>
    </source>
</reference>
<comment type="subunit">
    <text evidence="6">Component of the lipopolysaccharide transport and assembly complex. Interacts with LptA and the LptBFG transporter complex.</text>
</comment>
<keyword evidence="9" id="KW-1185">Reference proteome</keyword>
<dbReference type="PANTHER" id="PTHR37481">
    <property type="entry name" value="LIPOPOLYSACCHARIDE EXPORT SYSTEM PROTEIN LPTC"/>
    <property type="match status" value="1"/>
</dbReference>
<dbReference type="KEGG" id="pmes:FX988_02010"/>
<evidence type="ECO:0000313" key="8">
    <source>
        <dbReference type="EMBL" id="QHJ11774.1"/>
    </source>
</evidence>
<keyword evidence="4 6" id="KW-1133">Transmembrane helix</keyword>
<dbReference type="EMBL" id="CP047656">
    <property type="protein sequence ID" value="QHJ11774.1"/>
    <property type="molecule type" value="Genomic_DNA"/>
</dbReference>
<accession>A0A857JMD3</accession>
<dbReference type="Proteomes" id="UP000464524">
    <property type="component" value="Chromosome"/>
</dbReference>
<evidence type="ECO:0000256" key="1">
    <source>
        <dbReference type="ARBA" id="ARBA00022475"/>
    </source>
</evidence>
<protein>
    <recommendedName>
        <fullName evidence="6 7">Lipopolysaccharide export system protein LptC</fullName>
    </recommendedName>
</protein>
<evidence type="ECO:0000256" key="4">
    <source>
        <dbReference type="ARBA" id="ARBA00022989"/>
    </source>
</evidence>
<evidence type="ECO:0000256" key="7">
    <source>
        <dbReference type="PIRNR" id="PIRNR028513"/>
    </source>
</evidence>
<dbReference type="GO" id="GO:0030288">
    <property type="term" value="C:outer membrane-bounded periplasmic space"/>
    <property type="evidence" value="ECO:0007669"/>
    <property type="project" value="TreeGrafter"/>
</dbReference>
<gene>
    <name evidence="6" type="primary">lptC</name>
    <name evidence="8" type="ORF">FX988_02010</name>
</gene>
<keyword evidence="2 6" id="KW-0997">Cell inner membrane</keyword>
<dbReference type="GO" id="GO:0017089">
    <property type="term" value="F:glycolipid transfer activity"/>
    <property type="evidence" value="ECO:0007669"/>
    <property type="project" value="TreeGrafter"/>
</dbReference>
<organism evidence="8 9">
    <name type="scientific">Paraglaciecola mesophila</name>
    <dbReference type="NCBI Taxonomy" id="197222"/>
    <lineage>
        <taxon>Bacteria</taxon>
        <taxon>Pseudomonadati</taxon>
        <taxon>Pseudomonadota</taxon>
        <taxon>Gammaproteobacteria</taxon>
        <taxon>Alteromonadales</taxon>
        <taxon>Alteromonadaceae</taxon>
        <taxon>Paraglaciecola</taxon>
    </lineage>
</organism>
<dbReference type="Gene3D" id="2.60.450.10">
    <property type="entry name" value="Lipopolysaccharide (LPS) transport protein A like domain"/>
    <property type="match status" value="1"/>
</dbReference>